<keyword evidence="1" id="KW-0472">Membrane</keyword>
<dbReference type="EMBL" id="CAJA01000479">
    <property type="protein sequence ID" value="CCH75188.1"/>
    <property type="molecule type" value="Genomic_DNA"/>
</dbReference>
<dbReference type="STRING" id="1193182.BN11_540005"/>
<feature type="transmembrane region" description="Helical" evidence="1">
    <location>
        <begin position="51"/>
        <end position="79"/>
    </location>
</feature>
<evidence type="ECO:0000313" key="2">
    <source>
        <dbReference type="EMBL" id="CCH75188.1"/>
    </source>
</evidence>
<comment type="caution">
    <text evidence="2">The sequence shown here is derived from an EMBL/GenBank/DDBJ whole genome shotgun (WGS) entry which is preliminary data.</text>
</comment>
<dbReference type="Proteomes" id="UP000035763">
    <property type="component" value="Unassembled WGS sequence"/>
</dbReference>
<keyword evidence="1" id="KW-0812">Transmembrane</keyword>
<reference evidence="2 3" key="1">
    <citation type="journal article" date="2013" name="ISME J.">
        <title>A metabolic model for members of the genus Tetrasphaera involved in enhanced biological phosphorus removal.</title>
        <authorList>
            <person name="Kristiansen R."/>
            <person name="Nguyen H.T.T."/>
            <person name="Saunders A.M."/>
            <person name="Nielsen J.L."/>
            <person name="Wimmer R."/>
            <person name="Le V.Q."/>
            <person name="McIlroy S.J."/>
            <person name="Petrovski S."/>
            <person name="Seviour R.J."/>
            <person name="Calteau A."/>
            <person name="Nielsen K.L."/>
            <person name="Nielsen P.H."/>
        </authorList>
    </citation>
    <scope>NUCLEOTIDE SEQUENCE [LARGE SCALE GENOMIC DNA]</scope>
    <source>
        <strain evidence="2 3">Ben110</strain>
    </source>
</reference>
<dbReference type="OrthoDB" id="8061853at2"/>
<dbReference type="PANTHER" id="PTHR20992:SF9">
    <property type="entry name" value="AT15442P-RELATED"/>
    <property type="match status" value="1"/>
</dbReference>
<dbReference type="Pfam" id="PF04087">
    <property type="entry name" value="DUF389"/>
    <property type="match status" value="1"/>
</dbReference>
<dbReference type="PANTHER" id="PTHR20992">
    <property type="entry name" value="AT15442P-RELATED"/>
    <property type="match status" value="1"/>
</dbReference>
<proteinExistence type="predicted"/>
<keyword evidence="1" id="KW-1133">Transmembrane helix</keyword>
<feature type="transmembrane region" description="Helical" evidence="1">
    <location>
        <begin position="99"/>
        <end position="117"/>
    </location>
</feature>
<feature type="transmembrane region" description="Helical" evidence="1">
    <location>
        <begin position="124"/>
        <end position="147"/>
    </location>
</feature>
<name>W6JZX5_9MICO</name>
<protein>
    <recommendedName>
        <fullName evidence="4">Integral membrane protein</fullName>
    </recommendedName>
</protein>
<feature type="transmembrane region" description="Helical" evidence="1">
    <location>
        <begin position="159"/>
        <end position="176"/>
    </location>
</feature>
<dbReference type="RefSeq" id="WP_083433552.1">
    <property type="nucleotide sequence ID" value="NZ_HG764815.1"/>
</dbReference>
<gene>
    <name evidence="2" type="ORF">BN11_540005</name>
</gene>
<evidence type="ECO:0000313" key="3">
    <source>
        <dbReference type="Proteomes" id="UP000035763"/>
    </source>
</evidence>
<organism evidence="2 3">
    <name type="scientific">Nostocoides australiense Ben110</name>
    <dbReference type="NCBI Taxonomy" id="1193182"/>
    <lineage>
        <taxon>Bacteria</taxon>
        <taxon>Bacillati</taxon>
        <taxon>Actinomycetota</taxon>
        <taxon>Actinomycetes</taxon>
        <taxon>Micrococcales</taxon>
        <taxon>Intrasporangiaceae</taxon>
        <taxon>Nostocoides</taxon>
    </lineage>
</organism>
<evidence type="ECO:0008006" key="4">
    <source>
        <dbReference type="Google" id="ProtNLM"/>
    </source>
</evidence>
<feature type="transmembrane region" description="Helical" evidence="1">
    <location>
        <begin position="6"/>
        <end position="39"/>
    </location>
</feature>
<keyword evidence="3" id="KW-1185">Reference proteome</keyword>
<dbReference type="InterPro" id="IPR005240">
    <property type="entry name" value="DUF389"/>
</dbReference>
<evidence type="ECO:0000256" key="1">
    <source>
        <dbReference type="SAM" id="Phobius"/>
    </source>
</evidence>
<dbReference type="AlphaFoldDB" id="W6JZX5"/>
<sequence length="200" mass="21057">MVMATLLAGIAIILDSGILTVGAMVLGPEFGAIAALGVALIRRRWQLLRMAARTLVVGFSAAILVTFLISLGGRWLGWVTIEDLTSRRMATDFIYHPDRWSIVVAVLAAAAGVLSLTSAKVGGLSGVFISVTTIPAAGNVALGLAFGDWGEVRGSGLQLLINIAGMAVAGWATLWIQQPVWARVAAKRARHQETLATQRA</sequence>
<accession>W6JZX5</accession>